<keyword evidence="6" id="KW-0472">Membrane</keyword>
<evidence type="ECO:0000256" key="6">
    <source>
        <dbReference type="ARBA" id="ARBA00023136"/>
    </source>
</evidence>
<evidence type="ECO:0000256" key="7">
    <source>
        <dbReference type="ARBA" id="ARBA00038361"/>
    </source>
</evidence>
<evidence type="ECO:0000313" key="11">
    <source>
        <dbReference type="Proteomes" id="UP001295444"/>
    </source>
</evidence>
<evidence type="ECO:0000256" key="1">
    <source>
        <dbReference type="ARBA" id="ARBA00004167"/>
    </source>
</evidence>
<keyword evidence="4" id="KW-0130">Cell adhesion</keyword>
<dbReference type="Pfam" id="PF07686">
    <property type="entry name" value="V-set"/>
    <property type="match status" value="3"/>
</dbReference>
<sequence>MISNLNLSLLPQIMNVSYLLLILSSLQSGIQSNSDKSYCINQLDSIPVKEGDDVTIPCSFSYPKNQDSTTEIRVYWRQGQDSPCGNNPFIYNHTERFTHVDYTGRISMVGNPVANQTATIRIQGVTGKDGPMFCCRVILLNNITKRIEQQWQNRHGTFLRFPNTMWLEQLDAIPALSGETITIPCNINYPSEKRNSLSQVTWKMGSSDLCSENDVIFTWRSWNEHDQPERFSLVNFPDDVSLIIKDVRSTDQGQYCCEVSILTSTHGTSTILRSTHGTELAVGDFNPHPSYKVLQPQKSFVKLGDSGIINCSFSSSVERLSRTGIYWTVGSPAGNYSYHPSQEMIHSRYRNRTSLIGQADLHIKDIQSTDSETYYCMVILRFCTGTNKVKSIVIYGEGTRLNVAGKNTKLKCWFELSWSRLPWTAPNCLGAYARLSGRGGSRSSVGTCLGSHLGLLPPLNWWGLPPQSNKTAMLIGLIARSIPTQHMPEAKGLLTKMAADTLNALTPAHPQLTNRVDVFLHRFNSICAQFWEKLYTHAATTSPVGLSTQNQAASPWPTLRATPAVRWRNRRPKLTAPHENITSQPCRHASARQFYEGQFVWECSPIPESVSPEQHAARC</sequence>
<name>A0AAD1RJ64_PELCU</name>
<feature type="domain" description="Ig-like" evidence="9">
    <location>
        <begin position="289"/>
        <end position="378"/>
    </location>
</feature>
<dbReference type="CDD" id="cd00099">
    <property type="entry name" value="IgV"/>
    <property type="match status" value="1"/>
</dbReference>
<dbReference type="GO" id="GO:0005886">
    <property type="term" value="C:plasma membrane"/>
    <property type="evidence" value="ECO:0007669"/>
    <property type="project" value="TreeGrafter"/>
</dbReference>
<feature type="domain" description="Ig-like" evidence="9">
    <location>
        <begin position="162"/>
        <end position="275"/>
    </location>
</feature>
<comment type="similarity">
    <text evidence="7">Belongs to the immunoglobulin superfamily. SIGLEC (sialic acid binding Ig-like lectin) family.</text>
</comment>
<keyword evidence="2" id="KW-0812">Transmembrane</keyword>
<proteinExistence type="inferred from homology"/>
<dbReference type="Gene3D" id="2.60.40.10">
    <property type="entry name" value="Immunoglobulins"/>
    <property type="match status" value="3"/>
</dbReference>
<dbReference type="InterPro" id="IPR036179">
    <property type="entry name" value="Ig-like_dom_sf"/>
</dbReference>
<keyword evidence="3" id="KW-0430">Lectin</keyword>
<evidence type="ECO:0000256" key="5">
    <source>
        <dbReference type="ARBA" id="ARBA00022989"/>
    </source>
</evidence>
<evidence type="ECO:0000313" key="10">
    <source>
        <dbReference type="EMBL" id="CAH2272601.1"/>
    </source>
</evidence>
<evidence type="ECO:0000256" key="2">
    <source>
        <dbReference type="ARBA" id="ARBA00022692"/>
    </source>
</evidence>
<feature type="domain" description="Ig-like" evidence="9">
    <location>
        <begin position="11"/>
        <end position="137"/>
    </location>
</feature>
<evidence type="ECO:0000256" key="8">
    <source>
        <dbReference type="SAM" id="SignalP"/>
    </source>
</evidence>
<dbReference type="AlphaFoldDB" id="A0AAD1RJ64"/>
<dbReference type="PANTHER" id="PTHR12035">
    <property type="entry name" value="SIALIC ACID BINDING IMMUNOGLOBULIN-LIKE LECTIN"/>
    <property type="match status" value="1"/>
</dbReference>
<keyword evidence="11" id="KW-1185">Reference proteome</keyword>
<gene>
    <name evidence="10" type="ORF">PECUL_23A022066</name>
</gene>
<keyword evidence="8" id="KW-0732">Signal</keyword>
<dbReference type="GO" id="GO:0030246">
    <property type="term" value="F:carbohydrate binding"/>
    <property type="evidence" value="ECO:0007669"/>
    <property type="project" value="UniProtKB-KW"/>
</dbReference>
<dbReference type="SMART" id="SM00409">
    <property type="entry name" value="IG"/>
    <property type="match status" value="3"/>
</dbReference>
<evidence type="ECO:0000256" key="3">
    <source>
        <dbReference type="ARBA" id="ARBA00022734"/>
    </source>
</evidence>
<organism evidence="10 11">
    <name type="scientific">Pelobates cultripes</name>
    <name type="common">Western spadefoot toad</name>
    <dbReference type="NCBI Taxonomy" id="61616"/>
    <lineage>
        <taxon>Eukaryota</taxon>
        <taxon>Metazoa</taxon>
        <taxon>Chordata</taxon>
        <taxon>Craniata</taxon>
        <taxon>Vertebrata</taxon>
        <taxon>Euteleostomi</taxon>
        <taxon>Amphibia</taxon>
        <taxon>Batrachia</taxon>
        <taxon>Anura</taxon>
        <taxon>Pelobatoidea</taxon>
        <taxon>Pelobatidae</taxon>
        <taxon>Pelobates</taxon>
    </lineage>
</organism>
<evidence type="ECO:0000256" key="4">
    <source>
        <dbReference type="ARBA" id="ARBA00022889"/>
    </source>
</evidence>
<feature type="chain" id="PRO_5041949331" evidence="8">
    <location>
        <begin position="33"/>
        <end position="619"/>
    </location>
</feature>
<dbReference type="InterPro" id="IPR003599">
    <property type="entry name" value="Ig_sub"/>
</dbReference>
<feature type="signal peptide" evidence="8">
    <location>
        <begin position="1"/>
        <end position="32"/>
    </location>
</feature>
<dbReference type="SMART" id="SM00406">
    <property type="entry name" value="IGv"/>
    <property type="match status" value="3"/>
</dbReference>
<dbReference type="PROSITE" id="PS50835">
    <property type="entry name" value="IG_LIKE"/>
    <property type="match status" value="3"/>
</dbReference>
<dbReference type="EMBL" id="OW240914">
    <property type="protein sequence ID" value="CAH2272601.1"/>
    <property type="molecule type" value="Genomic_DNA"/>
</dbReference>
<comment type="subcellular location">
    <subcellularLocation>
        <location evidence="1">Membrane</location>
        <topology evidence="1">Single-pass membrane protein</topology>
    </subcellularLocation>
</comment>
<protein>
    <submittedName>
        <fullName evidence="10">Sialic acid-binding Ig-like lectin 14</fullName>
    </submittedName>
</protein>
<dbReference type="SUPFAM" id="SSF48726">
    <property type="entry name" value="Immunoglobulin"/>
    <property type="match status" value="3"/>
</dbReference>
<dbReference type="InterPro" id="IPR051036">
    <property type="entry name" value="SIGLEC"/>
</dbReference>
<dbReference type="InterPro" id="IPR013783">
    <property type="entry name" value="Ig-like_fold"/>
</dbReference>
<dbReference type="InterPro" id="IPR013106">
    <property type="entry name" value="Ig_V-set"/>
</dbReference>
<keyword evidence="5" id="KW-1133">Transmembrane helix</keyword>
<dbReference type="GO" id="GO:0007155">
    <property type="term" value="P:cell adhesion"/>
    <property type="evidence" value="ECO:0007669"/>
    <property type="project" value="UniProtKB-KW"/>
</dbReference>
<dbReference type="PANTHER" id="PTHR12035:SF125">
    <property type="entry name" value="SIALIC ACID-BINDING IG-LIKE LECTIN 5"/>
    <property type="match status" value="1"/>
</dbReference>
<dbReference type="GO" id="GO:0033691">
    <property type="term" value="F:sialic acid binding"/>
    <property type="evidence" value="ECO:0007669"/>
    <property type="project" value="TreeGrafter"/>
</dbReference>
<reference evidence="10" key="1">
    <citation type="submission" date="2022-03" db="EMBL/GenBank/DDBJ databases">
        <authorList>
            <person name="Alioto T."/>
            <person name="Alioto T."/>
            <person name="Gomez Garrido J."/>
        </authorList>
    </citation>
    <scope>NUCLEOTIDE SEQUENCE</scope>
</reference>
<dbReference type="Proteomes" id="UP001295444">
    <property type="component" value="Chromosome 03"/>
</dbReference>
<accession>A0AAD1RJ64</accession>
<dbReference type="InterPro" id="IPR007110">
    <property type="entry name" value="Ig-like_dom"/>
</dbReference>
<evidence type="ECO:0000259" key="9">
    <source>
        <dbReference type="PROSITE" id="PS50835"/>
    </source>
</evidence>